<organism evidence="2">
    <name type="scientific">Oryza sativa subsp. japonica</name>
    <name type="common">Rice</name>
    <dbReference type="NCBI Taxonomy" id="39947"/>
    <lineage>
        <taxon>Eukaryota</taxon>
        <taxon>Viridiplantae</taxon>
        <taxon>Streptophyta</taxon>
        <taxon>Embryophyta</taxon>
        <taxon>Tracheophyta</taxon>
        <taxon>Spermatophyta</taxon>
        <taxon>Magnoliopsida</taxon>
        <taxon>Liliopsida</taxon>
        <taxon>Poales</taxon>
        <taxon>Poaceae</taxon>
        <taxon>BOP clade</taxon>
        <taxon>Oryzoideae</taxon>
        <taxon>Oryzeae</taxon>
        <taxon>Oryzinae</taxon>
        <taxon>Oryza</taxon>
        <taxon>Oryza sativa</taxon>
    </lineage>
</organism>
<reference evidence="2" key="4">
    <citation type="submission" date="2006-01" db="EMBL/GenBank/DDBJ databases">
        <authorList>
            <person name="Buell R."/>
        </authorList>
    </citation>
    <scope>NUCLEOTIDE SEQUENCE</scope>
</reference>
<dbReference type="PaxDb" id="39947-Q2R3K9"/>
<dbReference type="Gramene" id="Os11t0514900-01">
    <property type="protein sequence ID" value="Os11t0514900-01"/>
    <property type="gene ID" value="Os11g0514900"/>
</dbReference>
<reference evidence="3" key="5">
    <citation type="journal article" date="2013" name="Plant Cell Physiol.">
        <title>Rice Annotation Project Database (RAP-DB): an integrative and interactive database for rice genomics.</title>
        <authorList>
            <person name="Sakai H."/>
            <person name="Lee S.S."/>
            <person name="Tanaka T."/>
            <person name="Numa H."/>
            <person name="Kim J."/>
            <person name="Kawahara Y."/>
            <person name="Wakimoto H."/>
            <person name="Yang C.C."/>
            <person name="Iwamoto M."/>
            <person name="Abe T."/>
            <person name="Yamada Y."/>
            <person name="Muto A."/>
            <person name="Inokuchi H."/>
            <person name="Ikemura T."/>
            <person name="Matsumoto T."/>
            <person name="Sasaki T."/>
            <person name="Itoh T."/>
        </authorList>
    </citation>
    <scope>NUCLEOTIDE SEQUENCE</scope>
</reference>
<reference evidence="3 4" key="6">
    <citation type="journal article" date="2013" name="Rice">
        <title>Improvement of the Oryza sativa Nipponbare reference genome using next generation sequence and optical map data.</title>
        <authorList>
            <person name="Kawahara Y."/>
            <person name="de la Bastide M."/>
            <person name="Hamilton J.P."/>
            <person name="Kanamori H."/>
            <person name="McCombie W.R."/>
            <person name="Ouyang S."/>
            <person name="Schwartz D.C."/>
            <person name="Tanaka T."/>
            <person name="Wu J."/>
            <person name="Zhou S."/>
            <person name="Childs K.L."/>
            <person name="Davidson R.M."/>
            <person name="Lin H."/>
            <person name="Quesada-Ocampo L."/>
            <person name="Vaillancourt B."/>
            <person name="Sakai H."/>
            <person name="Lee S.S."/>
            <person name="Kim J."/>
            <person name="Numa H."/>
            <person name="Itoh T."/>
            <person name="Buell C.R."/>
            <person name="Matsumoto T."/>
        </authorList>
    </citation>
    <scope>NUCLEOTIDE SEQUENCE [LARGE SCALE GENOMIC DNA]</scope>
    <source>
        <strain evidence="4">cv. Nipponbare</strain>
    </source>
</reference>
<evidence type="ECO:0000256" key="1">
    <source>
        <dbReference type="SAM" id="Phobius"/>
    </source>
</evidence>
<gene>
    <name evidence="2" type="ordered locus">LOC_Os11g31579</name>
    <name evidence="3" type="ordered locus">Os11g0514900</name>
    <name evidence="3" type="ORF">OSNPB_110514900</name>
</gene>
<sequence>MRITVACQIILCCSFGLMVLFFFRVYAIMHLMSFHRYYNCIG</sequence>
<protein>
    <submittedName>
        <fullName evidence="2">Expressed protein</fullName>
    </submittedName>
    <submittedName>
        <fullName evidence="3">Os11g0514900 protein</fullName>
    </submittedName>
</protein>
<keyword evidence="1" id="KW-0472">Membrane</keyword>
<reference evidence="4" key="2">
    <citation type="journal article" date="2005" name="Nature">
        <title>The map-based sequence of the rice genome.</title>
        <authorList>
            <consortium name="International rice genome sequencing project (IRGSP)"/>
            <person name="Matsumoto T."/>
            <person name="Wu J."/>
            <person name="Kanamori H."/>
            <person name="Katayose Y."/>
            <person name="Fujisawa M."/>
            <person name="Namiki N."/>
            <person name="Mizuno H."/>
            <person name="Yamamoto K."/>
            <person name="Antonio B.A."/>
            <person name="Baba T."/>
            <person name="Sakata K."/>
            <person name="Nagamura Y."/>
            <person name="Aoki H."/>
            <person name="Arikawa K."/>
            <person name="Arita K."/>
            <person name="Bito T."/>
            <person name="Chiden Y."/>
            <person name="Fujitsuka N."/>
            <person name="Fukunaka R."/>
            <person name="Hamada M."/>
            <person name="Harada C."/>
            <person name="Hayashi A."/>
            <person name="Hijishita S."/>
            <person name="Honda M."/>
            <person name="Hosokawa S."/>
            <person name="Ichikawa Y."/>
            <person name="Idonuma A."/>
            <person name="Iijima M."/>
            <person name="Ikeda M."/>
            <person name="Ikeno M."/>
            <person name="Ito K."/>
            <person name="Ito S."/>
            <person name="Ito T."/>
            <person name="Ito Y."/>
            <person name="Ito Y."/>
            <person name="Iwabuchi A."/>
            <person name="Kamiya K."/>
            <person name="Karasawa W."/>
            <person name="Kurita K."/>
            <person name="Katagiri S."/>
            <person name="Kikuta A."/>
            <person name="Kobayashi H."/>
            <person name="Kobayashi N."/>
            <person name="Machita K."/>
            <person name="Maehara T."/>
            <person name="Masukawa M."/>
            <person name="Mizubayashi T."/>
            <person name="Mukai Y."/>
            <person name="Nagasaki H."/>
            <person name="Nagata Y."/>
            <person name="Naito S."/>
            <person name="Nakashima M."/>
            <person name="Nakama Y."/>
            <person name="Nakamichi Y."/>
            <person name="Nakamura M."/>
            <person name="Meguro A."/>
            <person name="Negishi M."/>
            <person name="Ohta I."/>
            <person name="Ohta T."/>
            <person name="Okamoto M."/>
            <person name="Ono N."/>
            <person name="Saji S."/>
            <person name="Sakaguchi M."/>
            <person name="Sakai K."/>
            <person name="Shibata M."/>
            <person name="Shimokawa T."/>
            <person name="Song J."/>
            <person name="Takazaki Y."/>
            <person name="Terasawa K."/>
            <person name="Tsugane M."/>
            <person name="Tsuji K."/>
            <person name="Ueda S."/>
            <person name="Waki K."/>
            <person name="Yamagata H."/>
            <person name="Yamamoto M."/>
            <person name="Yamamoto S."/>
            <person name="Yamane H."/>
            <person name="Yoshiki S."/>
            <person name="Yoshihara R."/>
            <person name="Yukawa K."/>
            <person name="Zhong H."/>
            <person name="Yano M."/>
            <person name="Yuan Q."/>
            <person name="Ouyang S."/>
            <person name="Liu J."/>
            <person name="Jones K.M."/>
            <person name="Gansberger K."/>
            <person name="Moffat K."/>
            <person name="Hill J."/>
            <person name="Bera J."/>
            <person name="Fadrosh D."/>
            <person name="Jin S."/>
            <person name="Johri S."/>
            <person name="Kim M."/>
            <person name="Overton L."/>
            <person name="Reardon M."/>
            <person name="Tsitrin T."/>
            <person name="Vuong H."/>
            <person name="Weaver B."/>
            <person name="Ciecko A."/>
            <person name="Tallon L."/>
            <person name="Jackson J."/>
            <person name="Pai G."/>
            <person name="Aken S.V."/>
            <person name="Utterback T."/>
            <person name="Reidmuller S."/>
            <person name="Feldblyum T."/>
            <person name="Hsiao J."/>
            <person name="Zismann V."/>
            <person name="Iobst S."/>
            <person name="de Vazeille A.R."/>
            <person name="Buell C.R."/>
            <person name="Ying K."/>
            <person name="Li Y."/>
            <person name="Lu T."/>
            <person name="Huang Y."/>
            <person name="Zhao Q."/>
            <person name="Feng Q."/>
            <person name="Zhang L."/>
            <person name="Zhu J."/>
            <person name="Weng Q."/>
            <person name="Mu J."/>
            <person name="Lu Y."/>
            <person name="Fan D."/>
            <person name="Liu Y."/>
            <person name="Guan J."/>
            <person name="Zhang Y."/>
            <person name="Yu S."/>
            <person name="Liu X."/>
            <person name="Zhang Y."/>
            <person name="Hong G."/>
            <person name="Han B."/>
            <person name="Choisne N."/>
            <person name="Demange N."/>
            <person name="Orjeda G."/>
            <person name="Samain S."/>
            <person name="Cattolico L."/>
            <person name="Pelletier E."/>
            <person name="Couloux A."/>
            <person name="Segurens B."/>
            <person name="Wincker P."/>
            <person name="D'Hont A."/>
            <person name="Scarpelli C."/>
            <person name="Weissenbach J."/>
            <person name="Salanoubat M."/>
            <person name="Quetier F."/>
            <person name="Yu Y."/>
            <person name="Kim H.R."/>
            <person name="Rambo T."/>
            <person name="Currie J."/>
            <person name="Collura K."/>
            <person name="Luo M."/>
            <person name="Yang T."/>
            <person name="Ammiraju J.S.S."/>
            <person name="Engler F."/>
            <person name="Soderlund C."/>
            <person name="Wing R.A."/>
            <person name="Palmer L.E."/>
            <person name="de la Bastide M."/>
            <person name="Spiegel L."/>
            <person name="Nascimento L."/>
            <person name="Zutavern T."/>
            <person name="O'Shaughnessy A."/>
            <person name="Dike S."/>
            <person name="Dedhia N."/>
            <person name="Preston R."/>
            <person name="Balija V."/>
            <person name="McCombie W.R."/>
            <person name="Chow T."/>
            <person name="Chen H."/>
            <person name="Chung M."/>
            <person name="Chen C."/>
            <person name="Shaw J."/>
            <person name="Wu H."/>
            <person name="Hsiao K."/>
            <person name="Chao Y."/>
            <person name="Chu M."/>
            <person name="Cheng C."/>
            <person name="Hour A."/>
            <person name="Lee P."/>
            <person name="Lin S."/>
            <person name="Lin Y."/>
            <person name="Liou J."/>
            <person name="Liu S."/>
            <person name="Hsing Y."/>
            <person name="Raghuvanshi S."/>
            <person name="Mohanty A."/>
            <person name="Bharti A.K."/>
            <person name="Gaur A."/>
            <person name="Gupta V."/>
            <person name="Kumar D."/>
            <person name="Ravi V."/>
            <person name="Vij S."/>
            <person name="Kapur A."/>
            <person name="Khurana P."/>
            <person name="Khurana P."/>
            <person name="Khurana J.P."/>
            <person name="Tyagi A.K."/>
            <person name="Gaikwad K."/>
            <person name="Singh A."/>
            <person name="Dalal V."/>
            <person name="Srivastava S."/>
            <person name="Dixit A."/>
            <person name="Pal A.K."/>
            <person name="Ghazi I.A."/>
            <person name="Yadav M."/>
            <person name="Pandit A."/>
            <person name="Bhargava A."/>
            <person name="Sureshbabu K."/>
            <person name="Batra K."/>
            <person name="Sharma T.R."/>
            <person name="Mohapatra T."/>
            <person name="Singh N.K."/>
            <person name="Messing J."/>
            <person name="Nelson A.B."/>
            <person name="Fuks G."/>
            <person name="Kavchok S."/>
            <person name="Keizer G."/>
            <person name="Linton E."/>
            <person name="Llaca V."/>
            <person name="Song R."/>
            <person name="Tanyolac B."/>
            <person name="Young S."/>
            <person name="Ho-Il K."/>
            <person name="Hahn J.H."/>
            <person name="Sangsakoo G."/>
            <person name="Vanavichit A."/>
            <person name="de Mattos Luiz.A.T."/>
            <person name="Zimmer P.D."/>
            <person name="Malone G."/>
            <person name="Dellagostin O."/>
            <person name="de Oliveira A.C."/>
            <person name="Bevan M."/>
            <person name="Bancroft I."/>
            <person name="Minx P."/>
            <person name="Cordum H."/>
            <person name="Wilson R."/>
            <person name="Cheng Z."/>
            <person name="Jin W."/>
            <person name="Jiang J."/>
            <person name="Leong S.A."/>
            <person name="Iwama H."/>
            <person name="Gojobori T."/>
            <person name="Itoh T."/>
            <person name="Niimura Y."/>
            <person name="Fujii Y."/>
            <person name="Habara T."/>
            <person name="Sakai H."/>
            <person name="Sato Y."/>
            <person name="Wilson G."/>
            <person name="Kumar K."/>
            <person name="McCouch S."/>
            <person name="Juretic N."/>
            <person name="Hoen D."/>
            <person name="Wright S."/>
            <person name="Bruskiewich R."/>
            <person name="Bureau T."/>
            <person name="Miyao A."/>
            <person name="Hirochika H."/>
            <person name="Nishikawa T."/>
            <person name="Kadowaki K."/>
            <person name="Sugiura M."/>
            <person name="Burr B."/>
            <person name="Sasaki T."/>
        </authorList>
    </citation>
    <scope>NUCLEOTIDE SEQUENCE [LARGE SCALE GENOMIC DNA]</scope>
    <source>
        <strain evidence="4">cv. Nipponbare</strain>
    </source>
</reference>
<evidence type="ECO:0000313" key="3">
    <source>
        <dbReference type="EMBL" id="BAT14188.1"/>
    </source>
</evidence>
<dbReference type="InParanoid" id="Q2R3K9"/>
<name>Q2R3K9_ORYSJ</name>
<dbReference type="EMBL" id="AP014967">
    <property type="protein sequence ID" value="BAT14188.1"/>
    <property type="molecule type" value="Genomic_DNA"/>
</dbReference>
<reference evidence="3" key="7">
    <citation type="submission" date="2015-10" db="EMBL/GenBank/DDBJ databases">
        <authorList>
            <person name="Sakai H."/>
            <person name="Kawahara Y."/>
            <person name="Matsumoto T."/>
            <person name="Buell C.R."/>
            <person name="Itoh T."/>
        </authorList>
    </citation>
    <scope>NUCLEOTIDE SEQUENCE</scope>
</reference>
<reference evidence="2" key="1">
    <citation type="journal article" date="2005" name="BMC Biol.">
        <title>The sequence of rice chromosomes 11 and 12, rich in disease resistance genes and recent gene duplications.</title>
        <authorList>
            <consortium name="The rice chromosomes 11 and 12 sequencing consortia"/>
        </authorList>
    </citation>
    <scope>NUCLEOTIDE SEQUENCE [LARGE SCALE GENOMIC DNA]</scope>
</reference>
<proteinExistence type="predicted"/>
<dbReference type="Proteomes" id="UP000059680">
    <property type="component" value="Chromosome 11"/>
</dbReference>
<keyword evidence="4" id="KW-1185">Reference proteome</keyword>
<dbReference type="AlphaFoldDB" id="Q2R3K9"/>
<evidence type="ECO:0000313" key="2">
    <source>
        <dbReference type="EMBL" id="ABA93889.1"/>
    </source>
</evidence>
<feature type="transmembrane region" description="Helical" evidence="1">
    <location>
        <begin position="6"/>
        <end position="27"/>
    </location>
</feature>
<keyword evidence="1" id="KW-1133">Transmembrane helix</keyword>
<accession>Q2R3K9</accession>
<dbReference type="EMBL" id="DP000010">
    <property type="protein sequence ID" value="ABA93889.1"/>
    <property type="molecule type" value="Genomic_DNA"/>
</dbReference>
<keyword evidence="1" id="KW-0812">Transmembrane</keyword>
<reference evidence="2" key="3">
    <citation type="submission" date="2005-04" db="EMBL/GenBank/DDBJ databases">
        <authorList>
            <person name="Buell C.R."/>
            <person name="Wing R.A."/>
            <person name="McCombie W.A."/>
            <person name="Ouyang S."/>
        </authorList>
    </citation>
    <scope>NUCLEOTIDE SEQUENCE</scope>
</reference>
<evidence type="ECO:0000313" key="4">
    <source>
        <dbReference type="Proteomes" id="UP000059680"/>
    </source>
</evidence>
<dbReference type="HOGENOM" id="CLU_3261397_0_0_1"/>